<reference evidence="1 2" key="1">
    <citation type="submission" date="2020-08" db="EMBL/GenBank/DDBJ databases">
        <title>Genomic Encyclopedia of Type Strains, Phase III (KMG-III): the genomes of soil and plant-associated and newly described type strains.</title>
        <authorList>
            <person name="Whitman W."/>
        </authorList>
    </citation>
    <scope>NUCLEOTIDE SEQUENCE [LARGE SCALE GENOMIC DNA]</scope>
    <source>
        <strain evidence="1 2">CECT 3266</strain>
    </source>
</reference>
<dbReference type="EMBL" id="JACHJH010000003">
    <property type="protein sequence ID" value="MBB4893415.1"/>
    <property type="molecule type" value="Genomic_DNA"/>
</dbReference>
<comment type="caution">
    <text evidence="1">The sequence shown here is derived from an EMBL/GenBank/DDBJ whole genome shotgun (WGS) entry which is preliminary data.</text>
</comment>
<protein>
    <submittedName>
        <fullName evidence="1">Uncharacterized protein</fullName>
    </submittedName>
</protein>
<proteinExistence type="predicted"/>
<dbReference type="Proteomes" id="UP000556084">
    <property type="component" value="Unassembled WGS sequence"/>
</dbReference>
<accession>A0A7W7LND9</accession>
<dbReference type="RefSeq" id="WP_184349268.1">
    <property type="nucleotide sequence ID" value="NZ_JACHJH010000003.1"/>
</dbReference>
<keyword evidence="2" id="KW-1185">Reference proteome</keyword>
<sequence length="97" mass="10430">MNTGQVWSIERIRDALGSPDLSRRFVSEIGRAPAHEVLTVFAKWQGIAERTLAAVERGRQAAAAEAAGGEVPGEWIDITQKVQEDAALIRSRGAACS</sequence>
<name>A0A7W7LND9_9ACTN</name>
<gene>
    <name evidence="1" type="ORF">FHS39_002446</name>
</gene>
<organism evidence="1 2">
    <name type="scientific">Streptomyces olivoverticillatus</name>
    <dbReference type="NCBI Taxonomy" id="66427"/>
    <lineage>
        <taxon>Bacteria</taxon>
        <taxon>Bacillati</taxon>
        <taxon>Actinomycetota</taxon>
        <taxon>Actinomycetes</taxon>
        <taxon>Kitasatosporales</taxon>
        <taxon>Streptomycetaceae</taxon>
        <taxon>Streptomyces</taxon>
    </lineage>
</organism>
<evidence type="ECO:0000313" key="2">
    <source>
        <dbReference type="Proteomes" id="UP000556084"/>
    </source>
</evidence>
<evidence type="ECO:0000313" key="1">
    <source>
        <dbReference type="EMBL" id="MBB4893415.1"/>
    </source>
</evidence>
<dbReference type="AlphaFoldDB" id="A0A7W7LND9"/>